<dbReference type="Proteomes" id="UP000244168">
    <property type="component" value="Unassembled WGS sequence"/>
</dbReference>
<dbReference type="RefSeq" id="WP_211309728.1">
    <property type="nucleotide sequence ID" value="NZ_CP160205.1"/>
</dbReference>
<keyword evidence="7" id="KW-1185">Reference proteome</keyword>
<evidence type="ECO:0000256" key="4">
    <source>
        <dbReference type="SAM" id="MobiDB-lite"/>
    </source>
</evidence>
<dbReference type="GO" id="GO:0052689">
    <property type="term" value="F:carboxylic ester hydrolase activity"/>
    <property type="evidence" value="ECO:0007669"/>
    <property type="project" value="UniProtKB-KW"/>
</dbReference>
<dbReference type="InterPro" id="IPR054579">
    <property type="entry name" value="GCE-like_dom"/>
</dbReference>
<feature type="region of interest" description="Disordered" evidence="4">
    <location>
        <begin position="15"/>
        <end position="34"/>
    </location>
</feature>
<name>A0A2T5JF45_9SPHI</name>
<dbReference type="AlphaFoldDB" id="A0A2T5JF45"/>
<dbReference type="Pfam" id="PF22244">
    <property type="entry name" value="GCE_fung"/>
    <property type="match status" value="1"/>
</dbReference>
<feature type="domain" description="4-O-methyl-glucuronoyl methylesterase-like" evidence="5">
    <location>
        <begin position="230"/>
        <end position="379"/>
    </location>
</feature>
<protein>
    <recommendedName>
        <fullName evidence="5">4-O-methyl-glucuronoyl methylesterase-like domain-containing protein</fullName>
    </recommendedName>
</protein>
<reference evidence="6 7" key="1">
    <citation type="submission" date="2018-04" db="EMBL/GenBank/DDBJ databases">
        <title>Genomic Encyclopedia of Archaeal and Bacterial Type Strains, Phase II (KMG-II): from individual species to whole genera.</title>
        <authorList>
            <person name="Goeker M."/>
        </authorList>
    </citation>
    <scope>NUCLEOTIDE SEQUENCE [LARGE SCALE GENOMIC DNA]</scope>
    <source>
        <strain evidence="6 7">DSM 26809</strain>
    </source>
</reference>
<proteinExistence type="predicted"/>
<dbReference type="InterPro" id="IPR029058">
    <property type="entry name" value="AB_hydrolase_fold"/>
</dbReference>
<comment type="caution">
    <text evidence="6">The sequence shown here is derived from an EMBL/GenBank/DDBJ whole genome shotgun (WGS) entry which is preliminary data.</text>
</comment>
<accession>A0A2T5JF45</accession>
<dbReference type="Gene3D" id="3.40.50.1820">
    <property type="entry name" value="alpha/beta hydrolase"/>
    <property type="match status" value="1"/>
</dbReference>
<dbReference type="SUPFAM" id="SSF53474">
    <property type="entry name" value="alpha/beta-Hydrolases"/>
    <property type="match status" value="1"/>
</dbReference>
<gene>
    <name evidence="6" type="ORF">C8P68_101291</name>
</gene>
<keyword evidence="1" id="KW-0719">Serine esterase</keyword>
<evidence type="ECO:0000256" key="3">
    <source>
        <dbReference type="ARBA" id="ARBA00022801"/>
    </source>
</evidence>
<evidence type="ECO:0000313" key="6">
    <source>
        <dbReference type="EMBL" id="PTR01060.1"/>
    </source>
</evidence>
<keyword evidence="3" id="KW-0378">Hydrolase</keyword>
<dbReference type="EMBL" id="QAOQ01000001">
    <property type="protein sequence ID" value="PTR01060.1"/>
    <property type="molecule type" value="Genomic_DNA"/>
</dbReference>
<evidence type="ECO:0000259" key="5">
    <source>
        <dbReference type="Pfam" id="PF22244"/>
    </source>
</evidence>
<evidence type="ECO:0000256" key="1">
    <source>
        <dbReference type="ARBA" id="ARBA00022487"/>
    </source>
</evidence>
<evidence type="ECO:0000313" key="7">
    <source>
        <dbReference type="Proteomes" id="UP000244168"/>
    </source>
</evidence>
<sequence length="430" mass="47509">MAAIAAPGFVYAQQQAAAQQKPADKTPPSEVAGIPVNYDESKVGTYTLPDPLTKLNGQKVKNAEDWTKNRRPEILNMYYTLQYGKVPGKPKDMSFNVFDKGTPAFGGKAIRKQVTIYLTKDTSDNHKVDVLIYLPAHATKPSALLLNASFSANSNVTDDPGVKHSLMWTPDGKRAPVQGGGRFGKMNIEQFIDAGFGFATLCYTDFEPDTKDGYKYGIRSVYNPSGKFADDEWGAISAWSWGLSRVMDYFETDKDIDAKRVALTGASRLGKTTLWTGARDTRFALIIGSVSGEGGAALSRRNYGETVAHMTAPSRYFYQFATNWSKYSADPSKMPMDGHMLISLMAPRPVLLQTGSTDGWSDPKGEWLAALAAKPVFELFKETGPTTTEWPAAEDESQLLHNEGYFMHNGPHGVLPTDWPRFIQFMKKYL</sequence>
<evidence type="ECO:0000256" key="2">
    <source>
        <dbReference type="ARBA" id="ARBA00022729"/>
    </source>
</evidence>
<organism evidence="6 7">
    <name type="scientific">Mucilaginibacter yixingensis</name>
    <dbReference type="NCBI Taxonomy" id="1295612"/>
    <lineage>
        <taxon>Bacteria</taxon>
        <taxon>Pseudomonadati</taxon>
        <taxon>Bacteroidota</taxon>
        <taxon>Sphingobacteriia</taxon>
        <taxon>Sphingobacteriales</taxon>
        <taxon>Sphingobacteriaceae</taxon>
        <taxon>Mucilaginibacter</taxon>
    </lineage>
</organism>
<keyword evidence="2" id="KW-0732">Signal</keyword>